<evidence type="ECO:0000256" key="1">
    <source>
        <dbReference type="SAM" id="MobiDB-lite"/>
    </source>
</evidence>
<dbReference type="EMBL" id="JAIWYP010000005">
    <property type="protein sequence ID" value="KAH3827165.1"/>
    <property type="molecule type" value="Genomic_DNA"/>
</dbReference>
<proteinExistence type="predicted"/>
<dbReference type="Proteomes" id="UP000828390">
    <property type="component" value="Unassembled WGS sequence"/>
</dbReference>
<gene>
    <name evidence="2" type="ORF">DPMN_129094</name>
</gene>
<reference evidence="2" key="1">
    <citation type="journal article" date="2019" name="bioRxiv">
        <title>The Genome of the Zebra Mussel, Dreissena polymorpha: A Resource for Invasive Species Research.</title>
        <authorList>
            <person name="McCartney M.A."/>
            <person name="Auch B."/>
            <person name="Kono T."/>
            <person name="Mallez S."/>
            <person name="Zhang Y."/>
            <person name="Obille A."/>
            <person name="Becker A."/>
            <person name="Abrahante J.E."/>
            <person name="Garbe J."/>
            <person name="Badalamenti J.P."/>
            <person name="Herman A."/>
            <person name="Mangelson H."/>
            <person name="Liachko I."/>
            <person name="Sullivan S."/>
            <person name="Sone E.D."/>
            <person name="Koren S."/>
            <person name="Silverstein K.A.T."/>
            <person name="Beckman K.B."/>
            <person name="Gohl D.M."/>
        </authorList>
    </citation>
    <scope>NUCLEOTIDE SEQUENCE</scope>
    <source>
        <strain evidence="2">Duluth1</strain>
        <tissue evidence="2">Whole animal</tissue>
    </source>
</reference>
<comment type="caution">
    <text evidence="2">The sequence shown here is derived from an EMBL/GenBank/DDBJ whole genome shotgun (WGS) entry which is preliminary data.</text>
</comment>
<name>A0A9D4JWB5_DREPO</name>
<feature type="region of interest" description="Disordered" evidence="1">
    <location>
        <begin position="1"/>
        <end position="28"/>
    </location>
</feature>
<reference evidence="2" key="2">
    <citation type="submission" date="2020-11" db="EMBL/GenBank/DDBJ databases">
        <authorList>
            <person name="McCartney M.A."/>
            <person name="Auch B."/>
            <person name="Kono T."/>
            <person name="Mallez S."/>
            <person name="Becker A."/>
            <person name="Gohl D.M."/>
            <person name="Silverstein K.A.T."/>
            <person name="Koren S."/>
            <person name="Bechman K.B."/>
            <person name="Herman A."/>
            <person name="Abrahante J.E."/>
            <person name="Garbe J."/>
        </authorList>
    </citation>
    <scope>NUCLEOTIDE SEQUENCE</scope>
    <source>
        <strain evidence="2">Duluth1</strain>
        <tissue evidence="2">Whole animal</tissue>
    </source>
</reference>
<dbReference type="AlphaFoldDB" id="A0A9D4JWB5"/>
<keyword evidence="3" id="KW-1185">Reference proteome</keyword>
<accession>A0A9D4JWB5</accession>
<sequence>MRRACLSTKSSEIGNGRTDRTPSTSMSPQSLECCLKRCCRRFTSSRCLAARCGSRTSTITTPAASCSYRFFPSPPPSTRRGRCNVHYGTPFSLQPLLLLSGITTSSWRSVPRTLCPAISSRSPRVAALCNATPC</sequence>
<organism evidence="2 3">
    <name type="scientific">Dreissena polymorpha</name>
    <name type="common">Zebra mussel</name>
    <name type="synonym">Mytilus polymorpha</name>
    <dbReference type="NCBI Taxonomy" id="45954"/>
    <lineage>
        <taxon>Eukaryota</taxon>
        <taxon>Metazoa</taxon>
        <taxon>Spiralia</taxon>
        <taxon>Lophotrochozoa</taxon>
        <taxon>Mollusca</taxon>
        <taxon>Bivalvia</taxon>
        <taxon>Autobranchia</taxon>
        <taxon>Heteroconchia</taxon>
        <taxon>Euheterodonta</taxon>
        <taxon>Imparidentia</taxon>
        <taxon>Neoheterodontei</taxon>
        <taxon>Myida</taxon>
        <taxon>Dreissenoidea</taxon>
        <taxon>Dreissenidae</taxon>
        <taxon>Dreissena</taxon>
    </lineage>
</organism>
<protein>
    <submittedName>
        <fullName evidence="2">Uncharacterized protein</fullName>
    </submittedName>
</protein>
<evidence type="ECO:0000313" key="3">
    <source>
        <dbReference type="Proteomes" id="UP000828390"/>
    </source>
</evidence>
<evidence type="ECO:0000313" key="2">
    <source>
        <dbReference type="EMBL" id="KAH3827165.1"/>
    </source>
</evidence>